<dbReference type="Pfam" id="PF08208">
    <property type="entry name" value="RNA_polI_A34"/>
    <property type="match status" value="1"/>
</dbReference>
<feature type="compositionally biased region" description="Basic and acidic residues" evidence="1">
    <location>
        <begin position="254"/>
        <end position="276"/>
    </location>
</feature>
<dbReference type="Proteomes" id="UP000007431">
    <property type="component" value="Unassembled WGS sequence"/>
</dbReference>
<dbReference type="VEuPathDB" id="FungiDB:SCHCODRAFT_02603914"/>
<organism evidence="3">
    <name type="scientific">Schizophyllum commune (strain H4-8 / FGSC 9210)</name>
    <name type="common">Split gill fungus</name>
    <dbReference type="NCBI Taxonomy" id="578458"/>
    <lineage>
        <taxon>Eukaryota</taxon>
        <taxon>Fungi</taxon>
        <taxon>Dikarya</taxon>
        <taxon>Basidiomycota</taxon>
        <taxon>Agaricomycotina</taxon>
        <taxon>Agaricomycetes</taxon>
        <taxon>Agaricomycetidae</taxon>
        <taxon>Agaricales</taxon>
        <taxon>Schizophyllaceae</taxon>
        <taxon>Schizophyllum</taxon>
    </lineage>
</organism>
<dbReference type="EMBL" id="GL377303">
    <property type="protein sequence ID" value="EFJ01454.1"/>
    <property type="molecule type" value="Genomic_DNA"/>
</dbReference>
<keyword evidence="3" id="KW-1185">Reference proteome</keyword>
<dbReference type="HOGENOM" id="CLU_083052_1_0_1"/>
<accession>D8PUR9</accession>
<dbReference type="OMA" id="DMYLAPR"/>
<feature type="compositionally biased region" description="Basic residues" evidence="1">
    <location>
        <begin position="243"/>
        <end position="253"/>
    </location>
</feature>
<dbReference type="Gene3D" id="6.20.250.70">
    <property type="match status" value="1"/>
</dbReference>
<gene>
    <name evidence="2" type="ORF">SCHCODRAFT_14682</name>
</gene>
<dbReference type="InterPro" id="IPR013240">
    <property type="entry name" value="DNA-dir_RNA_pol1_su_RPA34"/>
</dbReference>
<protein>
    <submittedName>
        <fullName evidence="2">Uncharacterized protein</fullName>
    </submittedName>
</protein>
<sequence>MSSSSSASSSRSSSPEPIIKNAKGKGNAGGAKNEGSDANWALELPAGAVAIDNASVSVGEFDWDAVNADPDNEVWLIRIPEGVKPKHLEGAVMSASSLSKSSRTSKVGSLWRKHTTYDIWSLAETDDAENADPEEAASTPVGGEELRALSCLLPRRKRKGDLYLAPKPIARHLVLSAREVQPTAPQSAIPLQNPPRQSYPEEMLTHKFMPYGSLVATGDDEDVAMDEPSAEEPAPASVDEGSHKKKEKKHKKETKGSKAEDAKAQKRKSEDDDAPKKSKKKKVA</sequence>
<proteinExistence type="predicted"/>
<dbReference type="eggNOG" id="ENOG502SGQX">
    <property type="taxonomic scope" value="Eukaryota"/>
</dbReference>
<name>D8PUR9_SCHCM</name>
<evidence type="ECO:0000256" key="1">
    <source>
        <dbReference type="SAM" id="MobiDB-lite"/>
    </source>
</evidence>
<dbReference type="KEGG" id="scm:SCHCO_02603914"/>
<feature type="region of interest" description="Disordered" evidence="1">
    <location>
        <begin position="1"/>
        <end position="36"/>
    </location>
</feature>
<dbReference type="GeneID" id="9586955"/>
<dbReference type="RefSeq" id="XP_003036356.1">
    <property type="nucleotide sequence ID" value="XM_003036310.1"/>
</dbReference>
<feature type="compositionally biased region" description="Low complexity" evidence="1">
    <location>
        <begin position="1"/>
        <end position="33"/>
    </location>
</feature>
<dbReference type="OrthoDB" id="76224at2759"/>
<feature type="region of interest" description="Disordered" evidence="1">
    <location>
        <begin position="223"/>
        <end position="284"/>
    </location>
</feature>
<dbReference type="GO" id="GO:0006360">
    <property type="term" value="P:transcription by RNA polymerase I"/>
    <property type="evidence" value="ECO:0007669"/>
    <property type="project" value="InterPro"/>
</dbReference>
<dbReference type="InParanoid" id="D8PUR9"/>
<dbReference type="AlphaFoldDB" id="D8PUR9"/>
<evidence type="ECO:0000313" key="3">
    <source>
        <dbReference type="Proteomes" id="UP000007431"/>
    </source>
</evidence>
<evidence type="ECO:0000313" key="2">
    <source>
        <dbReference type="EMBL" id="EFJ01454.1"/>
    </source>
</evidence>
<reference evidence="2 3" key="1">
    <citation type="journal article" date="2010" name="Nat. Biotechnol.">
        <title>Genome sequence of the model mushroom Schizophyllum commune.</title>
        <authorList>
            <person name="Ohm R.A."/>
            <person name="de Jong J.F."/>
            <person name="Lugones L.G."/>
            <person name="Aerts A."/>
            <person name="Kothe E."/>
            <person name="Stajich J.E."/>
            <person name="de Vries R.P."/>
            <person name="Record E."/>
            <person name="Levasseur A."/>
            <person name="Baker S.E."/>
            <person name="Bartholomew K.A."/>
            <person name="Coutinho P.M."/>
            <person name="Erdmann S."/>
            <person name="Fowler T.J."/>
            <person name="Gathman A.C."/>
            <person name="Lombard V."/>
            <person name="Henrissat B."/>
            <person name="Knabe N."/>
            <person name="Kuees U."/>
            <person name="Lilly W.W."/>
            <person name="Lindquist E."/>
            <person name="Lucas S."/>
            <person name="Magnuson J.K."/>
            <person name="Piumi F."/>
            <person name="Raudaskoski M."/>
            <person name="Salamov A."/>
            <person name="Schmutz J."/>
            <person name="Schwarze F.W.M.R."/>
            <person name="vanKuyk P.A."/>
            <person name="Horton J.S."/>
            <person name="Grigoriev I.V."/>
            <person name="Woesten H.A.B."/>
        </authorList>
    </citation>
    <scope>NUCLEOTIDE SEQUENCE [LARGE SCALE GENOMIC DNA]</scope>
    <source>
        <strain evidence="3">H4-8 / FGSC 9210</strain>
    </source>
</reference>